<gene>
    <name evidence="1" type="ORF">M8523_03300</name>
</gene>
<dbReference type="InterPro" id="IPR021330">
    <property type="entry name" value="DUF2939"/>
</dbReference>
<evidence type="ECO:0000313" key="2">
    <source>
        <dbReference type="Proteomes" id="UP001165667"/>
    </source>
</evidence>
<accession>A0AA41YRV9</accession>
<sequence>MIVVAVAYWLWPYAGAYELAEAAAMHDAEALTQRINAPALKRSLARQIVSAYLKKSGRADKMGGWQRSLATSVGATLADPYLNQLLAPDALATLLAQGRIGQITIENRTVAIDRSVPTLQSIYAAHFIHVLFSSYFDGLASFRFSVPTERQGGEQDYGIHLRLSGLTWRLSGIDLPDDVLDRIASDAIAAEKRPSKEGT</sequence>
<evidence type="ECO:0000313" key="1">
    <source>
        <dbReference type="EMBL" id="MCW6507044.1"/>
    </source>
</evidence>
<proteinExistence type="predicted"/>
<comment type="caution">
    <text evidence="1">The sequence shown here is derived from an EMBL/GenBank/DDBJ whole genome shotgun (WGS) entry which is preliminary data.</text>
</comment>
<dbReference type="RefSeq" id="WP_282583376.1">
    <property type="nucleotide sequence ID" value="NZ_JAMOIM010000001.1"/>
</dbReference>
<protein>
    <submittedName>
        <fullName evidence="1">DUF2939 domain-containing protein</fullName>
    </submittedName>
</protein>
<dbReference type="Proteomes" id="UP001165667">
    <property type="component" value="Unassembled WGS sequence"/>
</dbReference>
<dbReference type="Pfam" id="PF11159">
    <property type="entry name" value="DUF2939"/>
    <property type="match status" value="1"/>
</dbReference>
<name>A0AA41YRV9_9HYPH</name>
<reference evidence="1" key="1">
    <citation type="submission" date="2022-05" db="EMBL/GenBank/DDBJ databases">
        <authorList>
            <person name="Pankratov T."/>
        </authorList>
    </citation>
    <scope>NUCLEOTIDE SEQUENCE</scope>
    <source>
        <strain evidence="1">BP6-180914</strain>
    </source>
</reference>
<dbReference type="EMBL" id="JAMOIM010000001">
    <property type="protein sequence ID" value="MCW6507044.1"/>
    <property type="molecule type" value="Genomic_DNA"/>
</dbReference>
<dbReference type="AlphaFoldDB" id="A0AA41YRV9"/>
<organism evidence="1 2">
    <name type="scientific">Lichenifustis flavocetrariae</name>
    <dbReference type="NCBI Taxonomy" id="2949735"/>
    <lineage>
        <taxon>Bacteria</taxon>
        <taxon>Pseudomonadati</taxon>
        <taxon>Pseudomonadota</taxon>
        <taxon>Alphaproteobacteria</taxon>
        <taxon>Hyphomicrobiales</taxon>
        <taxon>Lichenihabitantaceae</taxon>
        <taxon>Lichenifustis</taxon>
    </lineage>
</organism>
<keyword evidence="2" id="KW-1185">Reference proteome</keyword>